<evidence type="ECO:0000313" key="3">
    <source>
        <dbReference type="Proteomes" id="UP000054359"/>
    </source>
</evidence>
<evidence type="ECO:0000259" key="1">
    <source>
        <dbReference type="PROSITE" id="PS50097"/>
    </source>
</evidence>
<dbReference type="AlphaFoldDB" id="A0A087TVB3"/>
<dbReference type="SUPFAM" id="SSF49599">
    <property type="entry name" value="TRAF domain-like"/>
    <property type="match status" value="1"/>
</dbReference>
<dbReference type="PANTHER" id="PTHR26379">
    <property type="entry name" value="BTB/POZ AND MATH DOMAIN-CONTAINING PROTEIN 1"/>
    <property type="match status" value="1"/>
</dbReference>
<dbReference type="PANTHER" id="PTHR26379:SF187">
    <property type="entry name" value="OS07G0655300 PROTEIN"/>
    <property type="match status" value="1"/>
</dbReference>
<dbReference type="Proteomes" id="UP000054359">
    <property type="component" value="Unassembled WGS sequence"/>
</dbReference>
<feature type="non-terminal residue" evidence="2">
    <location>
        <position position="247"/>
    </location>
</feature>
<evidence type="ECO:0000313" key="2">
    <source>
        <dbReference type="EMBL" id="KFM69052.1"/>
    </source>
</evidence>
<dbReference type="InterPro" id="IPR000210">
    <property type="entry name" value="BTB/POZ_dom"/>
</dbReference>
<dbReference type="InterPro" id="IPR008974">
    <property type="entry name" value="TRAF-like"/>
</dbReference>
<accession>A0A087TVB3</accession>
<dbReference type="InterPro" id="IPR045005">
    <property type="entry name" value="BPM1-6"/>
</dbReference>
<dbReference type="Pfam" id="PF00651">
    <property type="entry name" value="BTB"/>
    <property type="match status" value="1"/>
</dbReference>
<sequence>MCHHSKSECLQSPHFVLNSLPGTQWCVRVYLRQKINEDYIGIFLKRLDNIPESFKIENTIQGLDVNEKFIFGDFGPITHEFEAHKGRGYSATFDKISLFQQLINDVFVIKCILKPVFETTGRGILLQISYKDGFFTDLLLRADDAVFRVHKAMLSARWPKMLEKLNAEETSEITLDVRSNVLEAMLKYVYTGKLDFSESKLLSEVYVTASKYGLPNLQFMPDGARKAKTRINAEKMSFQWPIQNFSR</sequence>
<keyword evidence="3" id="KW-1185">Reference proteome</keyword>
<organism evidence="2 3">
    <name type="scientific">Stegodyphus mimosarum</name>
    <name type="common">African social velvet spider</name>
    <dbReference type="NCBI Taxonomy" id="407821"/>
    <lineage>
        <taxon>Eukaryota</taxon>
        <taxon>Metazoa</taxon>
        <taxon>Ecdysozoa</taxon>
        <taxon>Arthropoda</taxon>
        <taxon>Chelicerata</taxon>
        <taxon>Arachnida</taxon>
        <taxon>Araneae</taxon>
        <taxon>Araneomorphae</taxon>
        <taxon>Entelegynae</taxon>
        <taxon>Eresoidea</taxon>
        <taxon>Eresidae</taxon>
        <taxon>Stegodyphus</taxon>
    </lineage>
</organism>
<name>A0A087TVB3_STEMI</name>
<dbReference type="Gene3D" id="2.60.210.10">
    <property type="entry name" value="Apoptosis, Tumor Necrosis Factor Receptor Associated Protein 2, Chain A"/>
    <property type="match status" value="1"/>
</dbReference>
<reference evidence="2 3" key="1">
    <citation type="submission" date="2013-11" db="EMBL/GenBank/DDBJ databases">
        <title>Genome sequencing of Stegodyphus mimosarum.</title>
        <authorList>
            <person name="Bechsgaard J."/>
        </authorList>
    </citation>
    <scope>NUCLEOTIDE SEQUENCE [LARGE SCALE GENOMIC DNA]</scope>
</reference>
<dbReference type="PROSITE" id="PS50097">
    <property type="entry name" value="BTB"/>
    <property type="match status" value="1"/>
</dbReference>
<dbReference type="CDD" id="cd18186">
    <property type="entry name" value="BTB_POZ_ZBTB_KLHL-like"/>
    <property type="match status" value="1"/>
</dbReference>
<dbReference type="Gene3D" id="3.30.710.10">
    <property type="entry name" value="Potassium Channel Kv1.1, Chain A"/>
    <property type="match status" value="1"/>
</dbReference>
<proteinExistence type="predicted"/>
<feature type="domain" description="BTB" evidence="1">
    <location>
        <begin position="136"/>
        <end position="198"/>
    </location>
</feature>
<dbReference type="OrthoDB" id="6435602at2759"/>
<dbReference type="GO" id="GO:0016567">
    <property type="term" value="P:protein ubiquitination"/>
    <property type="evidence" value="ECO:0007669"/>
    <property type="project" value="InterPro"/>
</dbReference>
<dbReference type="SMART" id="SM00225">
    <property type="entry name" value="BTB"/>
    <property type="match status" value="1"/>
</dbReference>
<protein>
    <submittedName>
        <fullName evidence="2">TD and POZ domain-containing protein 4</fullName>
    </submittedName>
</protein>
<dbReference type="SUPFAM" id="SSF54695">
    <property type="entry name" value="POZ domain"/>
    <property type="match status" value="1"/>
</dbReference>
<gene>
    <name evidence="2" type="ORF">X975_23145</name>
</gene>
<dbReference type="InterPro" id="IPR011333">
    <property type="entry name" value="SKP1/BTB/POZ_sf"/>
</dbReference>
<dbReference type="EMBL" id="KK116904">
    <property type="protein sequence ID" value="KFM69052.1"/>
    <property type="molecule type" value="Genomic_DNA"/>
</dbReference>